<evidence type="ECO:0000313" key="1">
    <source>
        <dbReference type="EMBL" id="KFC77565.1"/>
    </source>
</evidence>
<dbReference type="Gene3D" id="3.40.50.10540">
    <property type="entry name" value="Crotonobetainyl-coa:carnitine coa-transferase, domain 1"/>
    <property type="match status" value="1"/>
</dbReference>
<dbReference type="SUPFAM" id="SSF89796">
    <property type="entry name" value="CoA-transferase family III (CaiB/BaiF)"/>
    <property type="match status" value="2"/>
</dbReference>
<dbReference type="PANTHER" id="PTHR48229:SF1">
    <property type="entry name" value="ALPHA METHYLACYL-COA RACEMASE-RELATED"/>
    <property type="match status" value="1"/>
</dbReference>
<dbReference type="AlphaFoldDB" id="A0A085G1H0"/>
<sequence>MTFFDQARQALHLPEEALTQFDVQGTAQLASEFPVTDFAVAAIGAAGMALSELIKVQFGQQPRVVVDRKLASLWFGWSIQPMGWQMPAAWDSIAGDYKTQDGWIRLHTNAPHHKAAALQVLQCADDRAAVAEEVAKWSGEALETAVVGNKGCAAVMRSLAEWQAHPQGRAVAAEPLIAWSSAEAAFPSSSWRPEEKRPLAGLKVLDLTRVLAGPIATRFLAGYGAEVLRLDPPEWDEPSVAPEVTLGKRCARLDIKTPAGRQIFEGLLAQADVLVHGYRPDALARLGYGEAERRRINPGLIDVSLNAYGWSGPWAGRRGFDSLLQMSSGIAHCGMQGAQSDRPVPLPVQALDHATGYLMAAATLRALVRRVTERQASTARLSLARVAHSLIALPRGHVEAKDLEIGPDDLSPTVEKTPWGEAKRCKSPLTVGGLPLVWEIPASRLGSAEAKWGE</sequence>
<dbReference type="InterPro" id="IPR023606">
    <property type="entry name" value="CoA-Trfase_III_dom_1_sf"/>
</dbReference>
<name>A0A085G1H0_EWIA3</name>
<dbReference type="InterPro" id="IPR052985">
    <property type="entry name" value="CoA-trans_III_biosynth/detox"/>
</dbReference>
<dbReference type="Proteomes" id="UP000028640">
    <property type="component" value="Unassembled WGS sequence"/>
</dbReference>
<organism evidence="1 2">
    <name type="scientific">Ewingella americana (strain ATCC 33852 / DSM 4580 / CCUG 14506 / JCM 5911 / LMG 7869 / NCTC 12157 / CDC 1468-78)</name>
    <dbReference type="NCBI Taxonomy" id="910964"/>
    <lineage>
        <taxon>Bacteria</taxon>
        <taxon>Pseudomonadati</taxon>
        <taxon>Pseudomonadota</taxon>
        <taxon>Gammaproteobacteria</taxon>
        <taxon>Enterobacterales</taxon>
        <taxon>Yersiniaceae</taxon>
        <taxon>Ewingella</taxon>
    </lineage>
</organism>
<dbReference type="Pfam" id="PF02515">
    <property type="entry name" value="CoA_transf_3"/>
    <property type="match status" value="1"/>
</dbReference>
<proteinExistence type="predicted"/>
<accession>A0A085G1H0</accession>
<reference evidence="1 2" key="1">
    <citation type="submission" date="2014-05" db="EMBL/GenBank/DDBJ databases">
        <title>ATOL: Assembling a taxonomically balanced genome-scale reconstruction of the evolutionary history of the Enterobacteriaceae.</title>
        <authorList>
            <person name="Plunkett G.III."/>
            <person name="Neeno-Eckwall E.C."/>
            <person name="Glasner J.D."/>
            <person name="Perna N.T."/>
        </authorList>
    </citation>
    <scope>NUCLEOTIDE SEQUENCE [LARGE SCALE GENOMIC DNA]</scope>
    <source>
        <strain evidence="1 2">ATCC 33852</strain>
    </source>
</reference>
<keyword evidence="1" id="KW-0808">Transferase</keyword>
<evidence type="ECO:0000313" key="2">
    <source>
        <dbReference type="Proteomes" id="UP000028640"/>
    </source>
</evidence>
<dbReference type="InterPro" id="IPR003673">
    <property type="entry name" value="CoA-Trfase_fam_III"/>
</dbReference>
<dbReference type="STRING" id="910964.GEAM_4171"/>
<dbReference type="GO" id="GO:0016740">
    <property type="term" value="F:transferase activity"/>
    <property type="evidence" value="ECO:0007669"/>
    <property type="project" value="UniProtKB-KW"/>
</dbReference>
<dbReference type="PANTHER" id="PTHR48229">
    <property type="entry name" value="CAIB/BAIF FAMILY ENZYME (AFU_ORTHOLOGUE AFUA_1G05360)-RELATED"/>
    <property type="match status" value="1"/>
</dbReference>
<gene>
    <name evidence="1" type="ORF">GEAM_4171</name>
</gene>
<dbReference type="eggNOG" id="COG1804">
    <property type="taxonomic scope" value="Bacteria"/>
</dbReference>
<comment type="caution">
    <text evidence="1">The sequence shown here is derived from an EMBL/GenBank/DDBJ whole genome shotgun (WGS) entry which is preliminary data.</text>
</comment>
<protein>
    <submittedName>
        <fullName evidence="1">CoA-transferase family III</fullName>
    </submittedName>
</protein>
<dbReference type="EMBL" id="JMPJ01000074">
    <property type="protein sequence ID" value="KFC77565.1"/>
    <property type="molecule type" value="Genomic_DNA"/>
</dbReference>
<keyword evidence="2" id="KW-1185">Reference proteome</keyword>